<organism evidence="1 2">
    <name type="scientific">Niabella yanshanensis</name>
    <dbReference type="NCBI Taxonomy" id="577386"/>
    <lineage>
        <taxon>Bacteria</taxon>
        <taxon>Pseudomonadati</taxon>
        <taxon>Bacteroidota</taxon>
        <taxon>Chitinophagia</taxon>
        <taxon>Chitinophagales</taxon>
        <taxon>Chitinophagaceae</taxon>
        <taxon>Niabella</taxon>
    </lineage>
</organism>
<evidence type="ECO:0000313" key="2">
    <source>
        <dbReference type="Proteomes" id="UP001325680"/>
    </source>
</evidence>
<accession>A0ABZ0WBF4</accession>
<protein>
    <submittedName>
        <fullName evidence="1">Uncharacterized protein</fullName>
    </submittedName>
</protein>
<sequence length="55" mass="6008">MQASVLLYWKQLLYDCTHGALSNSSVVEEVDAGEVLGLGNELKRLVGALNVLENF</sequence>
<keyword evidence="2" id="KW-1185">Reference proteome</keyword>
<reference evidence="1 2" key="1">
    <citation type="submission" date="2023-12" db="EMBL/GenBank/DDBJ databases">
        <title>Genome sequencing and assembly of bacterial species from a model synthetic community.</title>
        <authorList>
            <person name="Hogle S.L."/>
        </authorList>
    </citation>
    <scope>NUCLEOTIDE SEQUENCE [LARGE SCALE GENOMIC DNA]</scope>
    <source>
        <strain evidence="1 2">HAMBI_3031</strain>
    </source>
</reference>
<dbReference type="RefSeq" id="WP_162817776.1">
    <property type="nucleotide sequence ID" value="NZ_CP139960.1"/>
</dbReference>
<dbReference type="EMBL" id="CP139960">
    <property type="protein sequence ID" value="WQD40627.1"/>
    <property type="molecule type" value="Genomic_DNA"/>
</dbReference>
<name>A0ABZ0WBF4_9BACT</name>
<proteinExistence type="predicted"/>
<evidence type="ECO:0000313" key="1">
    <source>
        <dbReference type="EMBL" id="WQD40627.1"/>
    </source>
</evidence>
<dbReference type="Proteomes" id="UP001325680">
    <property type="component" value="Chromosome"/>
</dbReference>
<gene>
    <name evidence="1" type="ORF">U0035_10750</name>
</gene>